<dbReference type="CDD" id="cd09272">
    <property type="entry name" value="RNase_HI_RT_Ty1"/>
    <property type="match status" value="1"/>
</dbReference>
<dbReference type="AlphaFoldDB" id="A0A9Q3CKM6"/>
<dbReference type="PANTHER" id="PTHR11439">
    <property type="entry name" value="GAG-POL-RELATED RETROTRANSPOSON"/>
    <property type="match status" value="1"/>
</dbReference>
<gene>
    <name evidence="3" type="ORF">O181_026794</name>
</gene>
<dbReference type="SUPFAM" id="SSF56672">
    <property type="entry name" value="DNA/RNA polymerases"/>
    <property type="match status" value="1"/>
</dbReference>
<organism evidence="3 4">
    <name type="scientific">Austropuccinia psidii MF-1</name>
    <dbReference type="NCBI Taxonomy" id="1389203"/>
    <lineage>
        <taxon>Eukaryota</taxon>
        <taxon>Fungi</taxon>
        <taxon>Dikarya</taxon>
        <taxon>Basidiomycota</taxon>
        <taxon>Pucciniomycotina</taxon>
        <taxon>Pucciniomycetes</taxon>
        <taxon>Pucciniales</taxon>
        <taxon>Sphaerophragmiaceae</taxon>
        <taxon>Austropuccinia</taxon>
    </lineage>
</organism>
<feature type="domain" description="Reverse transcriptase Ty1/copia-type" evidence="2">
    <location>
        <begin position="123"/>
        <end position="365"/>
    </location>
</feature>
<dbReference type="Proteomes" id="UP000765509">
    <property type="component" value="Unassembled WGS sequence"/>
</dbReference>
<sequence>MYSIHYLQNSSPLAFKTASEAESVQDKSSPESPSLPSRKTKRSNNNDLPKGWVMDTVPEKAPRDITSKIDSSNIINEKRQQFAKAAALFNPNTPKTYLEAISSSSSEYWKRAIDDEIASIEGNQVWLPVPIPNGANLLGSTWVFCLKENESGIIMRHKARLCVQGFSQIEGVDYNNTYAPTGRLASLRFLLSYCATYNNELQQMDVRTAFLHGVTKENVFMKYPQGYPHKKEPGTCLKPVKSLYGLKQSPICWYQKLSEVFSSFDFKPCQANPCLFIKKASSFCAVYVHVDDILIGGVKEAVESFKINIKEIFKMDNIGDVSYLLGIKIKQNRRNGTILLSQQLYIDRILKEFGMENCKSVSIPMDPNFKLIPSTDSNQDLSFSFRKAVGLLNYLTSCSRPNLAYVTSILSQFLEQPSVIHVAAFKRVLCYLQGTRSLELSLGGFQDSLNILGYSNSDWGNNFDGCSFSGYGILCGGLVMWKSKKQPSVALSSTEAELRSMTKCAQDILWVRKLLSDFGISLNSHLCCDN</sequence>
<evidence type="ECO:0000313" key="4">
    <source>
        <dbReference type="Proteomes" id="UP000765509"/>
    </source>
</evidence>
<feature type="region of interest" description="Disordered" evidence="1">
    <location>
        <begin position="17"/>
        <end position="53"/>
    </location>
</feature>
<proteinExistence type="predicted"/>
<feature type="compositionally biased region" description="Polar residues" evidence="1">
    <location>
        <begin position="30"/>
        <end position="47"/>
    </location>
</feature>
<comment type="caution">
    <text evidence="3">The sequence shown here is derived from an EMBL/GenBank/DDBJ whole genome shotgun (WGS) entry which is preliminary data.</text>
</comment>
<dbReference type="OrthoDB" id="5101206at2759"/>
<evidence type="ECO:0000313" key="3">
    <source>
        <dbReference type="EMBL" id="MBW0487079.1"/>
    </source>
</evidence>
<dbReference type="InterPro" id="IPR013103">
    <property type="entry name" value="RVT_2"/>
</dbReference>
<name>A0A9Q3CKM6_9BASI</name>
<dbReference type="EMBL" id="AVOT02008961">
    <property type="protein sequence ID" value="MBW0487079.1"/>
    <property type="molecule type" value="Genomic_DNA"/>
</dbReference>
<evidence type="ECO:0000259" key="2">
    <source>
        <dbReference type="Pfam" id="PF07727"/>
    </source>
</evidence>
<keyword evidence="4" id="KW-1185">Reference proteome</keyword>
<evidence type="ECO:0000256" key="1">
    <source>
        <dbReference type="SAM" id="MobiDB-lite"/>
    </source>
</evidence>
<dbReference type="PANTHER" id="PTHR11439:SF483">
    <property type="entry name" value="PEPTIDE SYNTHASE GLIP-LIKE, PUTATIVE (AFU_ORTHOLOGUE AFUA_3G12920)-RELATED"/>
    <property type="match status" value="1"/>
</dbReference>
<protein>
    <recommendedName>
        <fullName evidence="2">Reverse transcriptase Ty1/copia-type domain-containing protein</fullName>
    </recommendedName>
</protein>
<reference evidence="3" key="1">
    <citation type="submission" date="2021-03" db="EMBL/GenBank/DDBJ databases">
        <title>Draft genome sequence of rust myrtle Austropuccinia psidii MF-1, a brazilian biotype.</title>
        <authorList>
            <person name="Quecine M.C."/>
            <person name="Pachon D.M.R."/>
            <person name="Bonatelli M.L."/>
            <person name="Correr F.H."/>
            <person name="Franceschini L.M."/>
            <person name="Leite T.F."/>
            <person name="Margarido G.R.A."/>
            <person name="Almeida C.A."/>
            <person name="Ferrarezi J.A."/>
            <person name="Labate C.A."/>
        </authorList>
    </citation>
    <scope>NUCLEOTIDE SEQUENCE</scope>
    <source>
        <strain evidence="3">MF-1</strain>
    </source>
</reference>
<dbReference type="InterPro" id="IPR043502">
    <property type="entry name" value="DNA/RNA_pol_sf"/>
</dbReference>
<accession>A0A9Q3CKM6</accession>
<dbReference type="Pfam" id="PF07727">
    <property type="entry name" value="RVT_2"/>
    <property type="match status" value="1"/>
</dbReference>